<gene>
    <name evidence="1" type="ORF">LO55_4813</name>
</gene>
<dbReference type="Proteomes" id="UP000180246">
    <property type="component" value="Unassembled WGS sequence"/>
</dbReference>
<dbReference type="AlphaFoldDB" id="A0A1S2N7C4"/>
<evidence type="ECO:0008006" key="3">
    <source>
        <dbReference type="Google" id="ProtNLM"/>
    </source>
</evidence>
<proteinExistence type="predicted"/>
<accession>A0A1S2N7C4</accession>
<comment type="caution">
    <text evidence="1">The sequence shown here is derived from an EMBL/GenBank/DDBJ whole genome shotgun (WGS) entry which is preliminary data.</text>
</comment>
<organism evidence="1 2">
    <name type="scientific">Massilia timonae</name>
    <dbReference type="NCBI Taxonomy" id="47229"/>
    <lineage>
        <taxon>Bacteria</taxon>
        <taxon>Pseudomonadati</taxon>
        <taxon>Pseudomonadota</taxon>
        <taxon>Betaproteobacteria</taxon>
        <taxon>Burkholderiales</taxon>
        <taxon>Oxalobacteraceae</taxon>
        <taxon>Telluria group</taxon>
        <taxon>Massilia</taxon>
    </lineage>
</organism>
<sequence>MRALSRSLPSWRRLPATLGLVLGLACANASAELVVVVSSRSQVAAINADQVAAIFLGHASRFPDGTQAVAVDQQLGASQRDSFYRELTGKTPALLKAHWSKMVFTGRGQPPREATGDAGVRRLVAENPAMIGYIGRDALDASVRAVLVLP</sequence>
<name>A0A1S2N7C4_9BURK</name>
<evidence type="ECO:0000313" key="1">
    <source>
        <dbReference type="EMBL" id="OIJ40978.1"/>
    </source>
</evidence>
<dbReference type="SUPFAM" id="SSF53850">
    <property type="entry name" value="Periplasmic binding protein-like II"/>
    <property type="match status" value="1"/>
</dbReference>
<evidence type="ECO:0000313" key="2">
    <source>
        <dbReference type="Proteomes" id="UP000180246"/>
    </source>
</evidence>
<dbReference type="EMBL" id="JRYB01000001">
    <property type="protein sequence ID" value="OIJ40978.1"/>
    <property type="molecule type" value="Genomic_DNA"/>
</dbReference>
<dbReference type="PROSITE" id="PS51257">
    <property type="entry name" value="PROKAR_LIPOPROTEIN"/>
    <property type="match status" value="1"/>
</dbReference>
<dbReference type="Gene3D" id="3.40.190.10">
    <property type="entry name" value="Periplasmic binding protein-like II"/>
    <property type="match status" value="1"/>
</dbReference>
<dbReference type="RefSeq" id="WP_071363366.1">
    <property type="nucleotide sequence ID" value="NZ_JRYB01000001.1"/>
</dbReference>
<reference evidence="1 2" key="1">
    <citation type="submission" date="2014-10" db="EMBL/GenBank/DDBJ databases">
        <authorList>
            <person name="Seo M.-J."/>
            <person name="Seok Y.J."/>
            <person name="Cha I.-T."/>
        </authorList>
    </citation>
    <scope>NUCLEOTIDE SEQUENCE [LARGE SCALE GENOMIC DNA]</scope>
    <source>
        <strain evidence="1 2">NEU</strain>
    </source>
</reference>
<protein>
    <recommendedName>
        <fullName evidence="3">PBP superfamily domain protein</fullName>
    </recommendedName>
</protein>